<accession>A0A485LII2</accession>
<dbReference type="FunFam" id="2.40.50.140:FF:000103">
    <property type="entry name" value="protein RRP5 homolog"/>
    <property type="match status" value="4"/>
</dbReference>
<evidence type="ECO:0000313" key="9">
    <source>
        <dbReference type="EMBL" id="VFT98487.1"/>
    </source>
</evidence>
<feature type="domain" description="S1 motif" evidence="7">
    <location>
        <begin position="552"/>
        <end position="621"/>
    </location>
</feature>
<dbReference type="InterPro" id="IPR045209">
    <property type="entry name" value="Rrp5"/>
</dbReference>
<evidence type="ECO:0000256" key="6">
    <source>
        <dbReference type="SAM" id="MobiDB-lite"/>
    </source>
</evidence>
<dbReference type="Pfam" id="PF23231">
    <property type="entry name" value="HAT_Syf1_CNRKL1_C"/>
    <property type="match status" value="1"/>
</dbReference>
<dbReference type="InterPro" id="IPR012340">
    <property type="entry name" value="NA-bd_OB-fold"/>
</dbReference>
<feature type="domain" description="S1 motif" evidence="7">
    <location>
        <begin position="645"/>
        <end position="713"/>
    </location>
</feature>
<proteinExistence type="predicted"/>
<keyword evidence="5" id="KW-0539">Nucleus</keyword>
<dbReference type="EMBL" id="VJMH01007007">
    <property type="protein sequence ID" value="KAF0686374.1"/>
    <property type="molecule type" value="Genomic_DNA"/>
</dbReference>
<evidence type="ECO:0000256" key="3">
    <source>
        <dbReference type="ARBA" id="ARBA00022553"/>
    </source>
</evidence>
<dbReference type="InterPro" id="IPR057301">
    <property type="entry name" value="Rrp5_OB_4th"/>
</dbReference>
<dbReference type="InterPro" id="IPR003029">
    <property type="entry name" value="S1_domain"/>
</dbReference>
<feature type="region of interest" description="Disordered" evidence="6">
    <location>
        <begin position="1466"/>
        <end position="1589"/>
    </location>
</feature>
<evidence type="ECO:0000313" key="10">
    <source>
        <dbReference type="Proteomes" id="UP000332933"/>
    </source>
</evidence>
<feature type="compositionally biased region" description="Basic and acidic residues" evidence="6">
    <location>
        <begin position="31"/>
        <end position="40"/>
    </location>
</feature>
<keyword evidence="10" id="KW-1185">Reference proteome</keyword>
<feature type="domain" description="S1 motif" evidence="7">
    <location>
        <begin position="463"/>
        <end position="532"/>
    </location>
</feature>
<feature type="compositionally biased region" description="Acidic residues" evidence="6">
    <location>
        <begin position="1469"/>
        <end position="1540"/>
    </location>
</feature>
<dbReference type="FunFam" id="1.25.40.10:FF:000065">
    <property type="entry name" value="Programmed cell death 11"/>
    <property type="match status" value="1"/>
</dbReference>
<dbReference type="SUPFAM" id="SSF50249">
    <property type="entry name" value="Nucleic acid-binding proteins"/>
    <property type="match status" value="10"/>
</dbReference>
<feature type="compositionally biased region" description="Acidic residues" evidence="6">
    <location>
        <begin position="1563"/>
        <end position="1579"/>
    </location>
</feature>
<dbReference type="SMART" id="SM00386">
    <property type="entry name" value="HAT"/>
    <property type="match status" value="6"/>
</dbReference>
<dbReference type="GO" id="GO:0032040">
    <property type="term" value="C:small-subunit processome"/>
    <property type="evidence" value="ECO:0007669"/>
    <property type="project" value="TreeGrafter"/>
</dbReference>
<feature type="domain" description="S1 motif" evidence="7">
    <location>
        <begin position="183"/>
        <end position="255"/>
    </location>
</feature>
<feature type="domain" description="S1 motif" evidence="7">
    <location>
        <begin position="92"/>
        <end position="172"/>
    </location>
</feature>
<keyword evidence="4" id="KW-0677">Repeat</keyword>
<dbReference type="Gene3D" id="1.25.40.10">
    <property type="entry name" value="Tetratricopeptide repeat domain"/>
    <property type="match status" value="2"/>
</dbReference>
<feature type="domain" description="S1 motif" evidence="7">
    <location>
        <begin position="277"/>
        <end position="346"/>
    </location>
</feature>
<dbReference type="InterPro" id="IPR057302">
    <property type="entry name" value="Rrp5_S1"/>
</dbReference>
<dbReference type="Pfam" id="PF24685">
    <property type="entry name" value="OB_RRP5_4th"/>
    <property type="match status" value="1"/>
</dbReference>
<feature type="domain" description="S1 motif" evidence="7">
    <location>
        <begin position="733"/>
        <end position="802"/>
    </location>
</feature>
<dbReference type="SMART" id="SM00316">
    <property type="entry name" value="S1"/>
    <property type="match status" value="12"/>
</dbReference>
<name>A0A485LII2_9STRA</name>
<dbReference type="PANTHER" id="PTHR23270">
    <property type="entry name" value="PROGRAMMED CELL DEATH PROTEIN 11 PRE-RRNA PROCESSING PROTEIN RRP5"/>
    <property type="match status" value="1"/>
</dbReference>
<evidence type="ECO:0000256" key="4">
    <source>
        <dbReference type="ARBA" id="ARBA00022737"/>
    </source>
</evidence>
<evidence type="ECO:0000259" key="7">
    <source>
        <dbReference type="PROSITE" id="PS50126"/>
    </source>
</evidence>
<dbReference type="GO" id="GO:0003723">
    <property type="term" value="F:RNA binding"/>
    <property type="evidence" value="ECO:0007669"/>
    <property type="project" value="TreeGrafter"/>
</dbReference>
<dbReference type="EMBL" id="CAADRA010007033">
    <property type="protein sequence ID" value="VFT98487.1"/>
    <property type="molecule type" value="Genomic_DNA"/>
</dbReference>
<dbReference type="InterPro" id="IPR055430">
    <property type="entry name" value="HAT_Syf1_CNRKL1_C"/>
</dbReference>
<protein>
    <submittedName>
        <fullName evidence="9">Aste57867_21818 protein</fullName>
    </submittedName>
</protein>
<evidence type="ECO:0000313" key="8">
    <source>
        <dbReference type="EMBL" id="KAF0686374.1"/>
    </source>
</evidence>
<feature type="domain" description="S1 motif" evidence="7">
    <location>
        <begin position="1396"/>
        <end position="1464"/>
    </location>
</feature>
<dbReference type="Gene3D" id="2.40.50.140">
    <property type="entry name" value="Nucleic acid-binding proteins"/>
    <property type="match status" value="9"/>
</dbReference>
<feature type="domain" description="S1 motif" evidence="7">
    <location>
        <begin position="1310"/>
        <end position="1377"/>
    </location>
</feature>
<dbReference type="SUPFAM" id="SSF48452">
    <property type="entry name" value="TPR-like"/>
    <property type="match status" value="2"/>
</dbReference>
<dbReference type="InterPro" id="IPR011990">
    <property type="entry name" value="TPR-like_helical_dom_sf"/>
</dbReference>
<reference evidence="8" key="2">
    <citation type="submission" date="2019-06" db="EMBL/GenBank/DDBJ databases">
        <title>Genomics analysis of Aphanomyces spp. identifies a new class of oomycete effector associated with host adaptation.</title>
        <authorList>
            <person name="Gaulin E."/>
        </authorList>
    </citation>
    <scope>NUCLEOTIDE SEQUENCE</scope>
    <source>
        <strain evidence="8">CBS 578.67</strain>
    </source>
</reference>
<dbReference type="InterPro" id="IPR048059">
    <property type="entry name" value="Rrp5_S1_rpt_hs1_sc1"/>
</dbReference>
<keyword evidence="3" id="KW-0597">Phosphoprotein</keyword>
<dbReference type="Pfam" id="PF23459">
    <property type="entry name" value="S1_RRP5"/>
    <property type="match status" value="3"/>
</dbReference>
<dbReference type="OrthoDB" id="412781at2759"/>
<organism evidence="9 10">
    <name type="scientific">Aphanomyces stellatus</name>
    <dbReference type="NCBI Taxonomy" id="120398"/>
    <lineage>
        <taxon>Eukaryota</taxon>
        <taxon>Sar</taxon>
        <taxon>Stramenopiles</taxon>
        <taxon>Oomycota</taxon>
        <taxon>Saprolegniomycetes</taxon>
        <taxon>Saprolegniales</taxon>
        <taxon>Verrucalvaceae</taxon>
        <taxon>Aphanomyces</taxon>
    </lineage>
</organism>
<feature type="region of interest" description="Disordered" evidence="6">
    <location>
        <begin position="1"/>
        <end position="63"/>
    </location>
</feature>
<dbReference type="InterPro" id="IPR003107">
    <property type="entry name" value="HAT"/>
</dbReference>
<feature type="domain" description="S1 motif" evidence="7">
    <location>
        <begin position="1137"/>
        <end position="1208"/>
    </location>
</feature>
<gene>
    <name evidence="9" type="primary">Aste57867_21818</name>
    <name evidence="8" type="ORF">As57867_021749</name>
    <name evidence="9" type="ORF">ASTE57867_21818</name>
</gene>
<evidence type="ECO:0000256" key="1">
    <source>
        <dbReference type="ARBA" id="ARBA00004604"/>
    </source>
</evidence>
<sequence length="1878" mass="202527">METSFPRGKKAKGGEDASKKRKKPADSEVLFGKKDKHAGADEVTPTPTTDKPKGFKRPKAKASDDVAAAAKKDVVAKPAQAHVITFKTLRPQMLVMGVVRQINEDDVVISLPNKLNGVVPRKETSDELFAAKGGENSMSSLSDLFFVGQYVACVVLKASKEDKGKRIELSLRASLVNGHQNIQHIVKGSSFYVSVSSVEDHGVVVNMGIRGFTGFIPTKELHLPEGTTEAHVGQLLFAAVSSVNLHTNTATLTTDRAVAVKAITRGDSYTMGSLGLGMLLNVKVEEVLANGLQVNFLTFFSGTVEYNHMSNPCQKDWAAAYSKNMKGRARIVAIDATNKAVHLSMAPHIVHLQAPEFKEAIGDLVDAAVVHRIDTGIGMLLSLAGAASVGGDRLSWKDFRPAYAHISRCADTRVEKLDKLFKLDQVVPGRVIGHCAFDGIVNLTLAPAALDKAVLRQADLQPGQLIKGKVVSVESWGILVDICDGVRGLVSAAHAPAVATKKNMSKYKPGHSIECRVLKVDVASKKTHLTLKKGLVASELAPLTSYADAAPGTIAHGFVTKIAEFGVVVGFYNGVHGLVPAATLRKAGVEDIAAAYTSGQVVKVAVARCDAAKMRMTLTFDTSGTISKSVAASASTATDAAVAAGSIVRVSVVDVEDNFVRVQTTDGLEGVLQTVHLTDFPRLVDAAVPAVGDAVECLVLFQAKDGLLHLTKKPALLRHKANMPASFHDVKEGQLVTGFVRDVRPFGVFVAFLNNFQALAPIAFLTDRFVSSPDGLFEVGDTVQCVVDKVDAEKEQVMLDFRVKTTHATADGLDALLVHHATTHAPIAHTIGHTEKAEFVSAKGYGHVCTLADDSTVVVPETDGLEWTESDSVKLRLIDYDFDKQVYYGAATPSALVKAGEKKGRKAAPRLSKGDAVDATILLTRDEFAIVELKASAAIALLQVASFHAPAATCESLSLEVGQSHKCIVKGYASTAPYAELPVVVLAASGKTSKKKAKDPAQEHLPKYAGPDLVRGAKVTGRIVGIKEDAMEIKVKCSKSAGKINAFVSIADVDFDPTTAADGAHPFDAFSTNSVVTGRILAMMEKGANQRKPLSEDNPANFRSLNLSLRQADLANDGPVTVRPDWTGAGYDLLQSGKFLPGVVVETTKDGLMVRLSARVVGFLHVLELSKDISTLESFAQTFPVGAPLQVRVVSCDPEKKTLDLTCHKARELAAGDVVLGRVNLKVKALAAPSVMLQLGAHSFGRVCVTEVVDELTTLPLAGLTHGTFVQAVVLTKTPSLELSVKPSALTDPKAYVAKDKLTTAPPALGALVSGYVAAVTAGGCFVRLSRSQTARVLLRDLSDDFIKDPAAVFPPGTLVAGRVTKAENGKLELSLKASVVTEGAGQLTVESLTVGQTVKGTIKSIQAYGVFISLEKSSLSGLCHISEVADAKVKSLEGVFSVGDYVKAKILKVENRRISLGLKPSYFENDESSDEEEEDEDDDEEVEDVDMEAGDDDDEEQADVEQAEDEADDDDDEADDDGDDAMGQDDEEESDDEGEPVAAPQADFTWDGFSIDKPAAGGDDDDDADEGEDNEDDEASKSKLKRMKKKLKEHEDMYVAYRERALAAGDSVPESADDFERLLAVSPQNSFLWIQYMAFHVSQTDIAAARDVATRATTKISFRDVQEKFNVWVAFLNFEHDHGDEESFKRVFNSACRANDPKKVYLQLLEIYGRHDEVDDVKSTMKTMHKKFNTSAKVWLACLKWHMAAEDAAGARTLLQRSMQSLPKHKHLKVLTKFALMQYEFGEHEHGRTMFEQMVASYPKKMDLWNVYLDREIKYGAQESTRLLFERALALPLSAKKMKSLFKKYLSYEIDHGTDASVTHVQELAAAYVESSA</sequence>
<dbReference type="Proteomes" id="UP000332933">
    <property type="component" value="Unassembled WGS sequence"/>
</dbReference>
<dbReference type="CDD" id="cd05693">
    <property type="entry name" value="S1_Rrp5_repeat_hs1_sc1"/>
    <property type="match status" value="1"/>
</dbReference>
<evidence type="ECO:0000256" key="5">
    <source>
        <dbReference type="ARBA" id="ARBA00023242"/>
    </source>
</evidence>
<dbReference type="PROSITE" id="PS50126">
    <property type="entry name" value="S1"/>
    <property type="match status" value="10"/>
</dbReference>
<evidence type="ECO:0000256" key="2">
    <source>
        <dbReference type="ARBA" id="ARBA00022552"/>
    </source>
</evidence>
<reference evidence="9 10" key="1">
    <citation type="submission" date="2019-03" db="EMBL/GenBank/DDBJ databases">
        <authorList>
            <person name="Gaulin E."/>
            <person name="Dumas B."/>
        </authorList>
    </citation>
    <scope>NUCLEOTIDE SEQUENCE [LARGE SCALE GENOMIC DNA]</scope>
    <source>
        <strain evidence="9">CBS 568.67</strain>
    </source>
</reference>
<keyword evidence="2" id="KW-0698">rRNA processing</keyword>
<dbReference type="PANTHER" id="PTHR23270:SF10">
    <property type="entry name" value="PROTEIN RRP5 HOMOLOG"/>
    <property type="match status" value="1"/>
</dbReference>
<dbReference type="GO" id="GO:0006364">
    <property type="term" value="P:rRNA processing"/>
    <property type="evidence" value="ECO:0007669"/>
    <property type="project" value="UniProtKB-KW"/>
</dbReference>
<dbReference type="Pfam" id="PF00575">
    <property type="entry name" value="S1"/>
    <property type="match status" value="3"/>
</dbReference>
<comment type="subcellular location">
    <subcellularLocation>
        <location evidence="1">Nucleus</location>
        <location evidence="1">Nucleolus</location>
    </subcellularLocation>
</comment>